<dbReference type="InterPro" id="IPR003010">
    <property type="entry name" value="C-N_Hydrolase"/>
</dbReference>
<dbReference type="Gene3D" id="3.60.110.10">
    <property type="entry name" value="Carbon-nitrogen hydrolase"/>
    <property type="match status" value="1"/>
</dbReference>
<dbReference type="PANTHER" id="PTHR23088:SF50">
    <property type="entry name" value="HYDROLASE YHCX"/>
    <property type="match status" value="1"/>
</dbReference>
<sequence length="290" mass="32282">MTRTLRVAAAQFEMRAVDSFDAFAEQVRALLDRAGDARLVVLPELFTEALFTLDPDWQQHRIDQLTRIADHTEAYRDLFRTEAAGRDQWILAGSHLVATERGHENVAFLFGPDGQEHRHSKTHIFPAEAEWGTAEGDELAVFDVDGVSVGIAICYEAEIPEVSTTLTAMGAEVLLVPSYTFTEAGFWRVRHCAAARAIEDQVYVVHSPTVSHLESPLSPGWARASVLSPCDLVFPADGVLVEARTNVEDVVVHELDLDLLHENRRSGAATTYTDRGRRKDLYAKYDHVSL</sequence>
<evidence type="ECO:0000313" key="2">
    <source>
        <dbReference type="EMBL" id="MBM7507907.1"/>
    </source>
</evidence>
<evidence type="ECO:0000259" key="1">
    <source>
        <dbReference type="PROSITE" id="PS50263"/>
    </source>
</evidence>
<comment type="caution">
    <text evidence="2">The sequence shown here is derived from an EMBL/GenBank/DDBJ whole genome shotgun (WGS) entry which is preliminary data.</text>
</comment>
<dbReference type="EMBL" id="JAFBBZ010000001">
    <property type="protein sequence ID" value="MBM7507907.1"/>
    <property type="molecule type" value="Genomic_DNA"/>
</dbReference>
<evidence type="ECO:0000313" key="3">
    <source>
        <dbReference type="Proteomes" id="UP000732378"/>
    </source>
</evidence>
<dbReference type="Proteomes" id="UP000732378">
    <property type="component" value="Unassembled WGS sequence"/>
</dbReference>
<dbReference type="SUPFAM" id="SSF56317">
    <property type="entry name" value="Carbon-nitrogen hydrolase"/>
    <property type="match status" value="1"/>
</dbReference>
<keyword evidence="3" id="KW-1185">Reference proteome</keyword>
<dbReference type="PROSITE" id="PS50263">
    <property type="entry name" value="CN_HYDROLASE"/>
    <property type="match status" value="1"/>
</dbReference>
<accession>A0ABS2M9N9</accession>
<proteinExistence type="predicted"/>
<reference evidence="2 3" key="1">
    <citation type="submission" date="2021-01" db="EMBL/GenBank/DDBJ databases">
        <title>Sequencing the genomes of 1000 actinobacteria strains.</title>
        <authorList>
            <person name="Klenk H.-P."/>
        </authorList>
    </citation>
    <scope>NUCLEOTIDE SEQUENCE [LARGE SCALE GENOMIC DNA]</scope>
    <source>
        <strain evidence="2 3">DSM 18239</strain>
    </source>
</reference>
<feature type="domain" description="CN hydrolase" evidence="1">
    <location>
        <begin position="5"/>
        <end position="257"/>
    </location>
</feature>
<dbReference type="CDD" id="cd07574">
    <property type="entry name" value="nitrilase_Rim1_like"/>
    <property type="match status" value="1"/>
</dbReference>
<dbReference type="RefSeq" id="WP_193669676.1">
    <property type="nucleotide sequence ID" value="NZ_JACDTV010000010.1"/>
</dbReference>
<organism evidence="2 3">
    <name type="scientific">Nocardioides salarius</name>
    <dbReference type="NCBI Taxonomy" id="374513"/>
    <lineage>
        <taxon>Bacteria</taxon>
        <taxon>Bacillati</taxon>
        <taxon>Actinomycetota</taxon>
        <taxon>Actinomycetes</taxon>
        <taxon>Propionibacteriales</taxon>
        <taxon>Nocardioidaceae</taxon>
        <taxon>Nocardioides</taxon>
    </lineage>
</organism>
<dbReference type="PANTHER" id="PTHR23088">
    <property type="entry name" value="NITRILASE-RELATED"/>
    <property type="match status" value="1"/>
</dbReference>
<dbReference type="Pfam" id="PF00795">
    <property type="entry name" value="CN_hydrolase"/>
    <property type="match status" value="1"/>
</dbReference>
<dbReference type="InterPro" id="IPR036526">
    <property type="entry name" value="C-N_Hydrolase_sf"/>
</dbReference>
<name>A0ABS2M9N9_9ACTN</name>
<gene>
    <name evidence="2" type="ORF">JOE61_001721</name>
</gene>
<protein>
    <submittedName>
        <fullName evidence="2">Amidohydrolase</fullName>
    </submittedName>
</protein>